<dbReference type="AlphaFoldDB" id="W7ITS1"/>
<feature type="compositionally biased region" description="Gly residues" evidence="1">
    <location>
        <begin position="48"/>
        <end position="57"/>
    </location>
</feature>
<name>W7ITS1_9PSEU</name>
<dbReference type="Proteomes" id="UP000019277">
    <property type="component" value="Unassembled WGS sequence"/>
</dbReference>
<feature type="region of interest" description="Disordered" evidence="1">
    <location>
        <begin position="38"/>
        <end position="85"/>
    </location>
</feature>
<feature type="compositionally biased region" description="Low complexity" evidence="1">
    <location>
        <begin position="58"/>
        <end position="72"/>
    </location>
</feature>
<dbReference type="EMBL" id="AYXG01000036">
    <property type="protein sequence ID" value="EWC63753.1"/>
    <property type="molecule type" value="Genomic_DNA"/>
</dbReference>
<gene>
    <name evidence="2" type="ORF">UO65_0913</name>
</gene>
<dbReference type="PATRIC" id="fig|909613.9.peg.927"/>
<comment type="caution">
    <text evidence="2">The sequence shown here is derived from an EMBL/GenBank/DDBJ whole genome shotgun (WGS) entry which is preliminary data.</text>
</comment>
<evidence type="ECO:0000313" key="2">
    <source>
        <dbReference type="EMBL" id="EWC63753.1"/>
    </source>
</evidence>
<feature type="compositionally biased region" description="Low complexity" evidence="1">
    <location>
        <begin position="38"/>
        <end position="47"/>
    </location>
</feature>
<dbReference type="STRING" id="909613.UO65_0913"/>
<reference evidence="2 3" key="1">
    <citation type="journal article" date="2014" name="Genome Announc.">
        <title>Draft Genome Sequence of the Antitrypanosomally Active Sponge-Associated Bacterium Actinokineospora sp. Strain EG49.</title>
        <authorList>
            <person name="Harjes J."/>
            <person name="Ryu T."/>
            <person name="Abdelmohsen U.R."/>
            <person name="Moitinho-Silva L."/>
            <person name="Horn H."/>
            <person name="Ravasi T."/>
            <person name="Hentschel U."/>
        </authorList>
    </citation>
    <scope>NUCLEOTIDE SEQUENCE [LARGE SCALE GENOMIC DNA]</scope>
    <source>
        <strain evidence="2 3">EG49</strain>
    </source>
</reference>
<accession>W7ITS1</accession>
<organism evidence="2 3">
    <name type="scientific">Actinokineospora spheciospongiae</name>
    <dbReference type="NCBI Taxonomy" id="909613"/>
    <lineage>
        <taxon>Bacteria</taxon>
        <taxon>Bacillati</taxon>
        <taxon>Actinomycetota</taxon>
        <taxon>Actinomycetes</taxon>
        <taxon>Pseudonocardiales</taxon>
        <taxon>Pseudonocardiaceae</taxon>
        <taxon>Actinokineospora</taxon>
    </lineage>
</organism>
<protein>
    <submittedName>
        <fullName evidence="2">Uncharacterized protein</fullName>
    </submittedName>
</protein>
<evidence type="ECO:0000313" key="3">
    <source>
        <dbReference type="Proteomes" id="UP000019277"/>
    </source>
</evidence>
<evidence type="ECO:0000256" key="1">
    <source>
        <dbReference type="SAM" id="MobiDB-lite"/>
    </source>
</evidence>
<keyword evidence="3" id="KW-1185">Reference proteome</keyword>
<sequence length="144" mass="13395">MDGGFGAPGTLGTSGLAGGWVPVGRSAGFGVRTGGVGTDVRTVPAPAGGRGAGGWNGGRTAAASGSVAGTGTPAPPLVAGGRGNSSEYGGAWSGARPGGVGVVGRPGGVAGWGVAGWDCCAGMSLLALGRARGRWSRVGPPAPG</sequence>
<proteinExistence type="predicted"/>